<evidence type="ECO:0000313" key="2">
    <source>
        <dbReference type="EMBL" id="CAD7204611.1"/>
    </source>
</evidence>
<reference evidence="2" key="1">
    <citation type="submission" date="2020-11" db="EMBL/GenBank/DDBJ databases">
        <authorList>
            <person name="Tran Van P."/>
        </authorList>
    </citation>
    <scope>NUCLEOTIDE SEQUENCE</scope>
</reference>
<sequence>MRSKETSSPPTEAERLQDEHSFSVPNGVDGVHGSHPGDFVRSSATNRPTRRKGWVHFHSAVAASKERQGSSLDAVPGAEKEWCASIATRQNCFRHDDLVNGCVKLDGDVEVPHNEKLTFFNDNYEQSSGVPNGVDGVRGSHSGNLVCSPDPASDISR</sequence>
<protein>
    <submittedName>
        <fullName evidence="2">Uncharacterized protein</fullName>
    </submittedName>
</protein>
<evidence type="ECO:0000256" key="1">
    <source>
        <dbReference type="SAM" id="MobiDB-lite"/>
    </source>
</evidence>
<organism evidence="2">
    <name type="scientific">Timema douglasi</name>
    <name type="common">Walking stick</name>
    <dbReference type="NCBI Taxonomy" id="61478"/>
    <lineage>
        <taxon>Eukaryota</taxon>
        <taxon>Metazoa</taxon>
        <taxon>Ecdysozoa</taxon>
        <taxon>Arthropoda</taxon>
        <taxon>Hexapoda</taxon>
        <taxon>Insecta</taxon>
        <taxon>Pterygota</taxon>
        <taxon>Neoptera</taxon>
        <taxon>Polyneoptera</taxon>
        <taxon>Phasmatodea</taxon>
        <taxon>Timematodea</taxon>
        <taxon>Timematoidea</taxon>
        <taxon>Timematidae</taxon>
        <taxon>Timema</taxon>
    </lineage>
</organism>
<proteinExistence type="predicted"/>
<gene>
    <name evidence="2" type="ORF">TDIB3V08_LOCUS10768</name>
</gene>
<feature type="region of interest" description="Disordered" evidence="1">
    <location>
        <begin position="137"/>
        <end position="157"/>
    </location>
</feature>
<name>A0A7R8VTK4_TIMDO</name>
<feature type="compositionally biased region" description="Basic and acidic residues" evidence="1">
    <location>
        <begin position="12"/>
        <end position="21"/>
    </location>
</feature>
<feature type="region of interest" description="Disordered" evidence="1">
    <location>
        <begin position="1"/>
        <end position="52"/>
    </location>
</feature>
<dbReference type="EMBL" id="OA572732">
    <property type="protein sequence ID" value="CAD7204611.1"/>
    <property type="molecule type" value="Genomic_DNA"/>
</dbReference>
<feature type="compositionally biased region" description="Polar residues" evidence="1">
    <location>
        <begin position="1"/>
        <end position="10"/>
    </location>
</feature>
<accession>A0A7R8VTK4</accession>
<dbReference type="AlphaFoldDB" id="A0A7R8VTK4"/>